<evidence type="ECO:0000259" key="1">
    <source>
        <dbReference type="Pfam" id="PF04296"/>
    </source>
</evidence>
<dbReference type="CDD" id="cd00279">
    <property type="entry name" value="YlxR"/>
    <property type="match status" value="1"/>
</dbReference>
<dbReference type="RefSeq" id="WP_055942448.1">
    <property type="nucleotide sequence ID" value="NZ_DBGDCA010000338.1"/>
</dbReference>
<comment type="caution">
    <text evidence="2">The sequence shown here is derived from an EMBL/GenBank/DDBJ whole genome shotgun (WGS) entry which is preliminary data.</text>
</comment>
<accession>A0AAW3JUW5</accession>
<dbReference type="Pfam" id="PF04296">
    <property type="entry name" value="YlxR"/>
    <property type="match status" value="1"/>
</dbReference>
<feature type="domain" description="YlxR" evidence="1">
    <location>
        <begin position="15"/>
        <end position="89"/>
    </location>
</feature>
<gene>
    <name evidence="2" type="ORF">APZ18_05680</name>
</gene>
<dbReference type="EMBL" id="LLKB01000001">
    <property type="protein sequence ID" value="KQC86657.1"/>
    <property type="molecule type" value="Genomic_DNA"/>
</dbReference>
<reference evidence="2 3" key="1">
    <citation type="submission" date="2015-10" db="EMBL/GenBank/DDBJ databases">
        <title>Butyribacter intestini gen. nov., sp. nov., a butyric acid-producing bacterium of the family Lachnospiraceae isolated from the human faeces.</title>
        <authorList>
            <person name="Zou Y."/>
            <person name="Xue W."/>
            <person name="Luo G."/>
            <person name="Lv M."/>
        </authorList>
    </citation>
    <scope>NUCLEOTIDE SEQUENCE [LARGE SCALE GENOMIC DNA]</scope>
    <source>
        <strain evidence="2 3">TF01-11</strain>
    </source>
</reference>
<organism evidence="2 3">
    <name type="scientific">Butyribacter intestini</name>
    <dbReference type="NCBI Taxonomy" id="1703332"/>
    <lineage>
        <taxon>Bacteria</taxon>
        <taxon>Bacillati</taxon>
        <taxon>Bacillota</taxon>
        <taxon>Clostridia</taxon>
        <taxon>Lachnospirales</taxon>
        <taxon>Lachnospiraceae</taxon>
        <taxon>Butyribacter</taxon>
    </lineage>
</organism>
<keyword evidence="3" id="KW-1185">Reference proteome</keyword>
<dbReference type="InterPro" id="IPR037465">
    <property type="entry name" value="YlxR"/>
</dbReference>
<dbReference type="PANTHER" id="PTHR34215">
    <property type="entry name" value="BLL0784 PROTEIN"/>
    <property type="match status" value="1"/>
</dbReference>
<dbReference type="InterPro" id="IPR007393">
    <property type="entry name" value="YlxR_dom"/>
</dbReference>
<dbReference type="NCBIfam" id="NF047356">
    <property type="entry name" value="RNA_bind_RnpM"/>
    <property type="match status" value="1"/>
</dbReference>
<name>A0AAW3JUW5_9FIRM</name>
<evidence type="ECO:0000313" key="3">
    <source>
        <dbReference type="Proteomes" id="UP000050833"/>
    </source>
</evidence>
<dbReference type="Gene3D" id="3.30.1230.10">
    <property type="entry name" value="YlxR-like"/>
    <property type="match status" value="1"/>
</dbReference>
<dbReference type="Proteomes" id="UP000050833">
    <property type="component" value="Unassembled WGS sequence"/>
</dbReference>
<dbReference type="InterPro" id="IPR035931">
    <property type="entry name" value="YlxR-like_sf"/>
</dbReference>
<dbReference type="AlphaFoldDB" id="A0AAW3JUW5"/>
<proteinExistence type="predicted"/>
<sequence length="96" mass="10658">MGKGNTLAGKKTPTRQCIGCGDKKDKKELIRVIKTPEGEITVDFTGKKNGRGAYICNSTECLKQAVKKKSLERSLKTPIPKDIYQELEKEMIKGES</sequence>
<evidence type="ECO:0000313" key="2">
    <source>
        <dbReference type="EMBL" id="KQC86657.1"/>
    </source>
</evidence>
<protein>
    <submittedName>
        <fullName evidence="2">Nucleic acid-binding protein</fullName>
    </submittedName>
</protein>
<dbReference type="PANTHER" id="PTHR34215:SF1">
    <property type="entry name" value="YLXR DOMAIN-CONTAINING PROTEIN"/>
    <property type="match status" value="1"/>
</dbReference>
<dbReference type="SUPFAM" id="SSF64376">
    <property type="entry name" value="YlxR-like"/>
    <property type="match status" value="1"/>
</dbReference>